<gene>
    <name evidence="1" type="ORF">FF104_12570</name>
</gene>
<dbReference type="Proteomes" id="UP000515243">
    <property type="component" value="Chromosome 1"/>
</dbReference>
<proteinExistence type="predicted"/>
<dbReference type="AlphaFoldDB" id="A0AAP9RGI5"/>
<dbReference type="GeneID" id="92945011"/>
<dbReference type="EMBL" id="CP040626">
    <property type="protein sequence ID" value="QMW91771.1"/>
    <property type="molecule type" value="Genomic_DNA"/>
</dbReference>
<dbReference type="Gene3D" id="3.10.450.40">
    <property type="match status" value="1"/>
</dbReference>
<reference evidence="1 2" key="1">
    <citation type="submission" date="2019-05" db="EMBL/GenBank/DDBJ databases">
        <authorList>
            <person name="Schori C."/>
            <person name="Ahrens C."/>
        </authorList>
    </citation>
    <scope>NUCLEOTIDE SEQUENCE [LARGE SCALE GENOMIC DNA]</scope>
    <source>
        <strain evidence="1 2">DSM 10702</strain>
    </source>
</reference>
<accession>A0AAP9RGI5</accession>
<organism evidence="1 2">
    <name type="scientific">Clostridium butyricum</name>
    <dbReference type="NCBI Taxonomy" id="1492"/>
    <lineage>
        <taxon>Bacteria</taxon>
        <taxon>Bacillati</taxon>
        <taxon>Bacillota</taxon>
        <taxon>Clostridia</taxon>
        <taxon>Eubacteriales</taxon>
        <taxon>Clostridiaceae</taxon>
        <taxon>Clostridium</taxon>
    </lineage>
</organism>
<evidence type="ECO:0000313" key="2">
    <source>
        <dbReference type="Proteomes" id="UP000515243"/>
    </source>
</evidence>
<evidence type="ECO:0008006" key="3">
    <source>
        <dbReference type="Google" id="ProtNLM"/>
    </source>
</evidence>
<protein>
    <recommendedName>
        <fullName evidence="3">IraD/Gp25-like domain-containing protein</fullName>
    </recommendedName>
</protein>
<evidence type="ECO:0000313" key="1">
    <source>
        <dbReference type="EMBL" id="QMW91771.1"/>
    </source>
</evidence>
<name>A0AAP9RGI5_CLOBU</name>
<dbReference type="SUPFAM" id="SSF160719">
    <property type="entry name" value="gpW/gp25-like"/>
    <property type="match status" value="1"/>
</dbReference>
<dbReference type="RefSeq" id="WP_035762720.1">
    <property type="nucleotide sequence ID" value="NZ_AP019716.1"/>
</dbReference>
<sequence length="105" mass="12460">MEYEVYSNKSYLNWNAKGDERIIQNVNTILNTFKDEVPYDRLMGRNPDNLDKPLEKVKNKIIEETYDLVNTYETRVKVKEVNIVYEIDDNNNKIPVIKVVIEIVH</sequence>